<dbReference type="SUPFAM" id="SSF50814">
    <property type="entry name" value="Lipocalins"/>
    <property type="match status" value="1"/>
</dbReference>
<dbReference type="EMBL" id="GBBM01004711">
    <property type="protein sequence ID" value="JAC30707.1"/>
    <property type="molecule type" value="mRNA"/>
</dbReference>
<organism evidence="2">
    <name type="scientific">Amblyomma triste</name>
    <name type="common">Neotropical tick</name>
    <dbReference type="NCBI Taxonomy" id="251400"/>
    <lineage>
        <taxon>Eukaryota</taxon>
        <taxon>Metazoa</taxon>
        <taxon>Ecdysozoa</taxon>
        <taxon>Arthropoda</taxon>
        <taxon>Chelicerata</taxon>
        <taxon>Arachnida</taxon>
        <taxon>Acari</taxon>
        <taxon>Parasitiformes</taxon>
        <taxon>Ixodida</taxon>
        <taxon>Ixodoidea</taxon>
        <taxon>Ixodidae</taxon>
        <taxon>Amblyomminae</taxon>
        <taxon>Amblyomma</taxon>
    </lineage>
</organism>
<sequence length="175" mass="19605">MSFMLALCFCAIASAAATRLTPLDITPMVDVSERLAVVKRTYYTETPFRCHTANKLYEISVNKYRYNLKARKTTLEGYEFTSGDVDVSLENIPASQTKRSTYTSGYTKTTLTLVHMSEDKNCFVVKVDKNSTFTGCELIVPASQVRSINPACKTFFDTNCNGKAVELYQADCTYD</sequence>
<keyword evidence="1" id="KW-0732">Signal</keyword>
<protein>
    <recommendedName>
        <fullName evidence="3">Secreted protein</fullName>
    </recommendedName>
</protein>
<reference evidence="2" key="1">
    <citation type="submission" date="2014-03" db="EMBL/GenBank/DDBJ databases">
        <title>The sialotranscriptome of Amblyomma triste, Amblyomma parvum and Amblyomma cajennense ticks, uncovered by 454-based RNA-seq.</title>
        <authorList>
            <person name="Garcia G.R."/>
            <person name="Gardinassi L.G."/>
            <person name="Ribeiro J.M."/>
            <person name="Anatriello E."/>
            <person name="Ferreira B.R."/>
            <person name="Moreira H.N."/>
            <person name="Mafra C."/>
            <person name="Olegario M.M."/>
            <person name="Szabo P.J."/>
            <person name="Miranda-Santos I.K."/>
            <person name="Maruyama S.R."/>
        </authorList>
    </citation>
    <scope>NUCLEOTIDE SEQUENCE</scope>
    <source>
        <strain evidence="2">Mato Grasso do Sul</strain>
        <tissue evidence="2">Salivary glands</tissue>
    </source>
</reference>
<name>A0A023GA01_AMBTT</name>
<evidence type="ECO:0000256" key="1">
    <source>
        <dbReference type="SAM" id="SignalP"/>
    </source>
</evidence>
<dbReference type="Gene3D" id="2.40.128.20">
    <property type="match status" value="1"/>
</dbReference>
<evidence type="ECO:0008006" key="3">
    <source>
        <dbReference type="Google" id="ProtNLM"/>
    </source>
</evidence>
<evidence type="ECO:0000313" key="2">
    <source>
        <dbReference type="EMBL" id="JAC30707.1"/>
    </source>
</evidence>
<feature type="chain" id="PRO_5001517355" description="Secreted protein" evidence="1">
    <location>
        <begin position="18"/>
        <end position="175"/>
    </location>
</feature>
<accession>A0A023GA01</accession>
<dbReference type="InterPro" id="IPR012674">
    <property type="entry name" value="Calycin"/>
</dbReference>
<proteinExistence type="evidence at transcript level"/>
<dbReference type="AlphaFoldDB" id="A0A023GA01"/>
<feature type="signal peptide" evidence="1">
    <location>
        <begin position="1"/>
        <end position="17"/>
    </location>
</feature>